<feature type="compositionally biased region" description="Basic and acidic residues" evidence="1">
    <location>
        <begin position="39"/>
        <end position="54"/>
    </location>
</feature>
<accession>A0A9W6WB96</accession>
<dbReference type="Proteomes" id="UP001165079">
    <property type="component" value="Unassembled WGS sequence"/>
</dbReference>
<organism evidence="2 3">
    <name type="scientific">Actinorhabdospora filicis</name>
    <dbReference type="NCBI Taxonomy" id="1785913"/>
    <lineage>
        <taxon>Bacteria</taxon>
        <taxon>Bacillati</taxon>
        <taxon>Actinomycetota</taxon>
        <taxon>Actinomycetes</taxon>
        <taxon>Micromonosporales</taxon>
        <taxon>Micromonosporaceae</taxon>
        <taxon>Actinorhabdospora</taxon>
    </lineage>
</organism>
<gene>
    <name evidence="2" type="ORF">Afil01_41480</name>
</gene>
<evidence type="ECO:0000256" key="1">
    <source>
        <dbReference type="SAM" id="MobiDB-lite"/>
    </source>
</evidence>
<reference evidence="2" key="1">
    <citation type="submission" date="2023-03" db="EMBL/GenBank/DDBJ databases">
        <title>Actinorhabdospora filicis NBRC 111898.</title>
        <authorList>
            <person name="Ichikawa N."/>
            <person name="Sato H."/>
            <person name="Tonouchi N."/>
        </authorList>
    </citation>
    <scope>NUCLEOTIDE SEQUENCE</scope>
    <source>
        <strain evidence="2">NBRC 111898</strain>
    </source>
</reference>
<name>A0A9W6WB96_9ACTN</name>
<comment type="caution">
    <text evidence="2">The sequence shown here is derived from an EMBL/GenBank/DDBJ whole genome shotgun (WGS) entry which is preliminary data.</text>
</comment>
<feature type="region of interest" description="Disordered" evidence="1">
    <location>
        <begin position="16"/>
        <end position="79"/>
    </location>
</feature>
<dbReference type="EMBL" id="BSTX01000003">
    <property type="protein sequence ID" value="GLZ79341.1"/>
    <property type="molecule type" value="Genomic_DNA"/>
</dbReference>
<dbReference type="AlphaFoldDB" id="A0A9W6WB96"/>
<evidence type="ECO:0000313" key="2">
    <source>
        <dbReference type="EMBL" id="GLZ79341.1"/>
    </source>
</evidence>
<protein>
    <submittedName>
        <fullName evidence="2">Uncharacterized protein</fullName>
    </submittedName>
</protein>
<keyword evidence="3" id="KW-1185">Reference proteome</keyword>
<sequence>MGGAAECLRVASRTTELIKDAPSAIHTPRTGEHASGGADVRRLEARPPHPREHASAGSIERPAKHPAMRIERPTLPHLAEGSGRSRVVCIEQPAGSPVSSASHASSACVRVRVSRSADERVPCGDRGMAG</sequence>
<proteinExistence type="predicted"/>
<evidence type="ECO:0000313" key="3">
    <source>
        <dbReference type="Proteomes" id="UP001165079"/>
    </source>
</evidence>